<dbReference type="Proteomes" id="UP001183420">
    <property type="component" value="Unassembled WGS sequence"/>
</dbReference>
<organism evidence="3 4">
    <name type="scientific">Streptomyces millisiae</name>
    <dbReference type="NCBI Taxonomy" id="3075542"/>
    <lineage>
        <taxon>Bacteria</taxon>
        <taxon>Bacillati</taxon>
        <taxon>Actinomycetota</taxon>
        <taxon>Actinomycetes</taxon>
        <taxon>Kitasatosporales</taxon>
        <taxon>Streptomycetaceae</taxon>
        <taxon>Streptomyces</taxon>
    </lineage>
</organism>
<protein>
    <recommendedName>
        <fullName evidence="5">Integral membrane protein</fullName>
    </recommendedName>
</protein>
<sequence>MTDRRRASEPQDRSDEEHNPFAPPPEGAPDRPWQPRHLPGDGRDGGRGDGQGGGADGGEDRERDGQRPRWGSQWSSRQPRRGSGRWGEPPGGQDGGPGGGPAGPGRWDPSDPAQRHARYAMLAGMWGVLTAALGWEWLALLLGSLALYWGISSLRGGPKEGPEARERRVAALQGGQAGRSTPEPPATGPAGQAAARQAPSPGRASAISGVVLAGAALLLVAASYTMQLVYKDYFDCVDDALTAPSRASCENQLPSQLRPYFGERE</sequence>
<comment type="caution">
    <text evidence="3">The sequence shown here is derived from an EMBL/GenBank/DDBJ whole genome shotgun (WGS) entry which is preliminary data.</text>
</comment>
<feature type="transmembrane region" description="Helical" evidence="2">
    <location>
        <begin position="206"/>
        <end position="224"/>
    </location>
</feature>
<feature type="compositionally biased region" description="Basic and acidic residues" evidence="1">
    <location>
        <begin position="58"/>
        <end position="67"/>
    </location>
</feature>
<evidence type="ECO:0000313" key="3">
    <source>
        <dbReference type="EMBL" id="MDT0319445.1"/>
    </source>
</evidence>
<dbReference type="RefSeq" id="WP_311598729.1">
    <property type="nucleotide sequence ID" value="NZ_JAVREM010000013.1"/>
</dbReference>
<feature type="region of interest" description="Disordered" evidence="1">
    <location>
        <begin position="156"/>
        <end position="199"/>
    </location>
</feature>
<accession>A0ABU2LPM1</accession>
<evidence type="ECO:0000313" key="4">
    <source>
        <dbReference type="Proteomes" id="UP001183420"/>
    </source>
</evidence>
<name>A0ABU2LPM1_9ACTN</name>
<reference evidence="4" key="1">
    <citation type="submission" date="2023-07" db="EMBL/GenBank/DDBJ databases">
        <title>30 novel species of actinomycetes from the DSMZ collection.</title>
        <authorList>
            <person name="Nouioui I."/>
        </authorList>
    </citation>
    <scope>NUCLEOTIDE SEQUENCE [LARGE SCALE GENOMIC DNA]</scope>
    <source>
        <strain evidence="4">DSM 44918</strain>
    </source>
</reference>
<keyword evidence="2" id="KW-1133">Transmembrane helix</keyword>
<evidence type="ECO:0000256" key="1">
    <source>
        <dbReference type="SAM" id="MobiDB-lite"/>
    </source>
</evidence>
<keyword evidence="2" id="KW-0472">Membrane</keyword>
<feature type="region of interest" description="Disordered" evidence="1">
    <location>
        <begin position="1"/>
        <end position="112"/>
    </location>
</feature>
<evidence type="ECO:0008006" key="5">
    <source>
        <dbReference type="Google" id="ProtNLM"/>
    </source>
</evidence>
<keyword evidence="2" id="KW-0812">Transmembrane</keyword>
<feature type="compositionally biased region" description="Low complexity" evidence="1">
    <location>
        <begin position="188"/>
        <end position="199"/>
    </location>
</feature>
<proteinExistence type="predicted"/>
<feature type="compositionally biased region" description="Gly residues" evidence="1">
    <location>
        <begin position="89"/>
        <end position="103"/>
    </location>
</feature>
<feature type="compositionally biased region" description="Basic and acidic residues" evidence="1">
    <location>
        <begin position="1"/>
        <end position="19"/>
    </location>
</feature>
<feature type="compositionally biased region" description="Basic and acidic residues" evidence="1">
    <location>
        <begin position="38"/>
        <end position="47"/>
    </location>
</feature>
<keyword evidence="4" id="KW-1185">Reference proteome</keyword>
<feature type="compositionally biased region" description="Basic and acidic residues" evidence="1">
    <location>
        <begin position="157"/>
        <end position="169"/>
    </location>
</feature>
<feature type="transmembrane region" description="Helical" evidence="2">
    <location>
        <begin position="125"/>
        <end position="151"/>
    </location>
</feature>
<gene>
    <name evidence="3" type="ORF">RNC47_13970</name>
</gene>
<dbReference type="EMBL" id="JAVREM010000013">
    <property type="protein sequence ID" value="MDT0319445.1"/>
    <property type="molecule type" value="Genomic_DNA"/>
</dbReference>
<evidence type="ECO:0000256" key="2">
    <source>
        <dbReference type="SAM" id="Phobius"/>
    </source>
</evidence>